<dbReference type="Pfam" id="PF07386">
    <property type="entry name" value="DUF1499"/>
    <property type="match status" value="1"/>
</dbReference>
<evidence type="ECO:0000313" key="1">
    <source>
        <dbReference type="EMBL" id="KAF6002207.1"/>
    </source>
</evidence>
<accession>A0A7J7II66</accession>
<comment type="caution">
    <text evidence="1">The sequence shown here is derived from an EMBL/GenBank/DDBJ whole genome shotgun (WGS) entry which is preliminary data.</text>
</comment>
<dbReference type="OrthoDB" id="200029at2759"/>
<dbReference type="PANTHER" id="PTHR34801:SF6">
    <property type="entry name" value="SLL1620 PROTEIN"/>
    <property type="match status" value="1"/>
</dbReference>
<dbReference type="EMBL" id="VWRR01000011">
    <property type="protein sequence ID" value="KAF6002207.1"/>
    <property type="molecule type" value="Genomic_DNA"/>
</dbReference>
<dbReference type="InterPro" id="IPR010865">
    <property type="entry name" value="DUF1499"/>
</dbReference>
<dbReference type="Proteomes" id="UP000530660">
    <property type="component" value="Unassembled WGS sequence"/>
</dbReference>
<dbReference type="PANTHER" id="PTHR34801">
    <property type="entry name" value="EXPRESSED PROTEIN"/>
    <property type="match status" value="1"/>
</dbReference>
<evidence type="ECO:0000313" key="2">
    <source>
        <dbReference type="Proteomes" id="UP000530660"/>
    </source>
</evidence>
<gene>
    <name evidence="1" type="ORF">F1559_002550</name>
</gene>
<organism evidence="1 2">
    <name type="scientific">Cyanidiococcus yangmingshanensis</name>
    <dbReference type="NCBI Taxonomy" id="2690220"/>
    <lineage>
        <taxon>Eukaryota</taxon>
        <taxon>Rhodophyta</taxon>
        <taxon>Bangiophyceae</taxon>
        <taxon>Cyanidiales</taxon>
        <taxon>Cyanidiaceae</taxon>
        <taxon>Cyanidiococcus</taxon>
    </lineage>
</organism>
<reference evidence="1 2" key="1">
    <citation type="journal article" date="2020" name="J. Phycol.">
        <title>Comparative genome analysis reveals Cyanidiococcus gen. nov., a new extremophilic red algal genus sister to Cyanidioschyzon (Cyanidioschyzonaceae, Rhodophyta).</title>
        <authorList>
            <person name="Liu S.-L."/>
            <person name="Chiang Y.-R."/>
            <person name="Yoon H.S."/>
            <person name="Fu H.-Y."/>
        </authorList>
    </citation>
    <scope>NUCLEOTIDE SEQUENCE [LARGE SCALE GENOMIC DNA]</scope>
    <source>
        <strain evidence="1 2">THAL066</strain>
    </source>
</reference>
<sequence length="206" mass="22763">MFVSPVFTYRRRKFAVQKLKILRSVVVGSVSPARPVTLAAAVLALLLACGASVAEPQSLQRRNPETREIALAKCAAEDNCISSTAVGNPSKYGPPWSYAKATADPGEAWSSLEAAVRAEPGLEVQKVQKYYLYATGPSVFPPGGVDDIEFLMRPMDEVVLYRSSSRKVTYVYPFLQPLGDFGTNKARLERIRNRLGWELLDFMESQ</sequence>
<protein>
    <submittedName>
        <fullName evidence="1">Uncharacterized protein</fullName>
    </submittedName>
</protein>
<keyword evidence="2" id="KW-1185">Reference proteome</keyword>
<proteinExistence type="predicted"/>
<dbReference type="AlphaFoldDB" id="A0A7J7II66"/>
<name>A0A7J7II66_9RHOD</name>